<gene>
    <name evidence="2" type="ORF">HK097_006504</name>
</gene>
<accession>A0AAD5X546</accession>
<evidence type="ECO:0000313" key="3">
    <source>
        <dbReference type="Proteomes" id="UP001212841"/>
    </source>
</evidence>
<feature type="compositionally biased region" description="Basic and acidic residues" evidence="1">
    <location>
        <begin position="224"/>
        <end position="238"/>
    </location>
</feature>
<feature type="compositionally biased region" description="Basic and acidic residues" evidence="1">
    <location>
        <begin position="258"/>
        <end position="268"/>
    </location>
</feature>
<protein>
    <submittedName>
        <fullName evidence="2">Uncharacterized protein</fullName>
    </submittedName>
</protein>
<organism evidence="2 3">
    <name type="scientific">Rhizophlyctis rosea</name>
    <dbReference type="NCBI Taxonomy" id="64517"/>
    <lineage>
        <taxon>Eukaryota</taxon>
        <taxon>Fungi</taxon>
        <taxon>Fungi incertae sedis</taxon>
        <taxon>Chytridiomycota</taxon>
        <taxon>Chytridiomycota incertae sedis</taxon>
        <taxon>Chytridiomycetes</taxon>
        <taxon>Rhizophlyctidales</taxon>
        <taxon>Rhizophlyctidaceae</taxon>
        <taxon>Rhizophlyctis</taxon>
    </lineage>
</organism>
<dbReference type="EMBL" id="JADGJD010000304">
    <property type="protein sequence ID" value="KAJ3052329.1"/>
    <property type="molecule type" value="Genomic_DNA"/>
</dbReference>
<dbReference type="Proteomes" id="UP001212841">
    <property type="component" value="Unassembled WGS sequence"/>
</dbReference>
<name>A0AAD5X546_9FUNG</name>
<dbReference type="AlphaFoldDB" id="A0AAD5X546"/>
<sequence>MTATRPIYDLDEAQRAARRRRRRGLNELELYLEDKCAVIREPRQEQTYDKRLRGCTSFSLAQQDDVILAADKILVEAFRRIFERREAHWIGPNGTDEDPILGVSIESYFSRSGRKKWRTLNPSNWHQRDVIYFIDLCSDAGDSDLFIRDSEFLKTTDFRWQDVYCALRRNDSRDVSLIINVYKPSYMRYVRQVSEAMMYNLAGRRFPKAVGSAPSERTAIGELKEAGGSKPSNKHEAHNLTVHTSSSSSPCSAVDPSKQNDKNPRSPEAEDPPPAMEFP</sequence>
<keyword evidence="3" id="KW-1185">Reference proteome</keyword>
<comment type="caution">
    <text evidence="2">The sequence shown here is derived from an EMBL/GenBank/DDBJ whole genome shotgun (WGS) entry which is preliminary data.</text>
</comment>
<proteinExistence type="predicted"/>
<feature type="region of interest" description="Disordered" evidence="1">
    <location>
        <begin position="224"/>
        <end position="279"/>
    </location>
</feature>
<evidence type="ECO:0000256" key="1">
    <source>
        <dbReference type="SAM" id="MobiDB-lite"/>
    </source>
</evidence>
<reference evidence="2" key="1">
    <citation type="submission" date="2020-05" db="EMBL/GenBank/DDBJ databases">
        <title>Phylogenomic resolution of chytrid fungi.</title>
        <authorList>
            <person name="Stajich J.E."/>
            <person name="Amses K."/>
            <person name="Simmons R."/>
            <person name="Seto K."/>
            <person name="Myers J."/>
            <person name="Bonds A."/>
            <person name="Quandt C.A."/>
            <person name="Barry K."/>
            <person name="Liu P."/>
            <person name="Grigoriev I."/>
            <person name="Longcore J.E."/>
            <person name="James T.Y."/>
        </authorList>
    </citation>
    <scope>NUCLEOTIDE SEQUENCE</scope>
    <source>
        <strain evidence="2">JEL0318</strain>
    </source>
</reference>
<evidence type="ECO:0000313" key="2">
    <source>
        <dbReference type="EMBL" id="KAJ3052329.1"/>
    </source>
</evidence>
<feature type="non-terminal residue" evidence="2">
    <location>
        <position position="1"/>
    </location>
</feature>